<evidence type="ECO:0000256" key="4">
    <source>
        <dbReference type="ARBA" id="ARBA00030273"/>
    </source>
</evidence>
<feature type="domain" description="Selenoprotein methionine sulfoxide reductase A helical" evidence="7">
    <location>
        <begin position="166"/>
        <end position="199"/>
    </location>
</feature>
<dbReference type="InterPro" id="IPR002569">
    <property type="entry name" value="Met_Sox_Rdtase_MsrA_dom"/>
</dbReference>
<proteinExistence type="inferred from homology"/>
<organism evidence="8 9">
    <name type="scientific">Allacma fusca</name>
    <dbReference type="NCBI Taxonomy" id="39272"/>
    <lineage>
        <taxon>Eukaryota</taxon>
        <taxon>Metazoa</taxon>
        <taxon>Ecdysozoa</taxon>
        <taxon>Arthropoda</taxon>
        <taxon>Hexapoda</taxon>
        <taxon>Collembola</taxon>
        <taxon>Symphypleona</taxon>
        <taxon>Sminthuridae</taxon>
        <taxon>Allacma</taxon>
    </lineage>
</organism>
<dbReference type="GO" id="GO:0005737">
    <property type="term" value="C:cytoplasm"/>
    <property type="evidence" value="ECO:0007669"/>
    <property type="project" value="TreeGrafter"/>
</dbReference>
<accession>A0A8J2LMD1</accession>
<dbReference type="EMBL" id="CAJVCH010570337">
    <property type="protein sequence ID" value="CAG7834698.1"/>
    <property type="molecule type" value="Genomic_DNA"/>
</dbReference>
<dbReference type="FunFam" id="3.30.1060.10:FF:000004">
    <property type="entry name" value="Peptide methionine sulfoxide reductase A5"/>
    <property type="match status" value="1"/>
</dbReference>
<evidence type="ECO:0000313" key="9">
    <source>
        <dbReference type="Proteomes" id="UP000708208"/>
    </source>
</evidence>
<evidence type="ECO:0000256" key="1">
    <source>
        <dbReference type="ARBA" id="ARBA00005591"/>
    </source>
</evidence>
<dbReference type="Pfam" id="PF20939">
    <property type="entry name" value="MsrA_helical"/>
    <property type="match status" value="1"/>
</dbReference>
<dbReference type="Proteomes" id="UP000708208">
    <property type="component" value="Unassembled WGS sequence"/>
</dbReference>
<evidence type="ECO:0000259" key="6">
    <source>
        <dbReference type="Pfam" id="PF01625"/>
    </source>
</evidence>
<sequence length="218" mass="24614">MAVIQSQQVVKSIAPIEKEGKAPVGIRGIAAQFGCAPGVIRTKVGYAGGTQGHPTYRRMGDHTETVQIEYDPEVTSYGNMLDIFWANHNPTSKCSRQYMSAIFYHTNEQKQLAEESLKSQQKKRAQKITTKIVPVGTFTDAEDYHQKYLLQRHPRILTDLDMDPGEQLNRSFVTARLNGYVGGFGSLDNFEKEKELLNLPPTVEKYVRLLIKNGKSHW</sequence>
<reference evidence="8" key="1">
    <citation type="submission" date="2021-06" db="EMBL/GenBank/DDBJ databases">
        <authorList>
            <person name="Hodson N. C."/>
            <person name="Mongue J. A."/>
            <person name="Jaron S. K."/>
        </authorList>
    </citation>
    <scope>NUCLEOTIDE SEQUENCE</scope>
</reference>
<comment type="caution">
    <text evidence="8">The sequence shown here is derived from an EMBL/GenBank/DDBJ whole genome shotgun (WGS) entry which is preliminary data.</text>
</comment>
<gene>
    <name evidence="8" type="ORF">AFUS01_LOCUS44172</name>
</gene>
<protein>
    <recommendedName>
        <fullName evidence="2">peptide-methionine (S)-S-oxide reductase</fullName>
        <ecNumber evidence="2">1.8.4.11</ecNumber>
    </recommendedName>
    <alternativeName>
        <fullName evidence="5">Peptide-methionine (S)-S-oxide reductase</fullName>
    </alternativeName>
    <alternativeName>
        <fullName evidence="4">Protein-methionine-S-oxide reductase</fullName>
    </alternativeName>
</protein>
<evidence type="ECO:0000313" key="8">
    <source>
        <dbReference type="EMBL" id="CAG7834698.1"/>
    </source>
</evidence>
<name>A0A8J2LMD1_9HEXA</name>
<dbReference type="InterPro" id="IPR049006">
    <property type="entry name" value="MsrA_helical"/>
</dbReference>
<evidence type="ECO:0000259" key="7">
    <source>
        <dbReference type="Pfam" id="PF20939"/>
    </source>
</evidence>
<dbReference type="PANTHER" id="PTHR42799:SF13">
    <property type="entry name" value="PEPTIDE METHIONINE SULFOXIDE REDUCTASE"/>
    <property type="match status" value="1"/>
</dbReference>
<dbReference type="GO" id="GO:0034599">
    <property type="term" value="P:cellular response to oxidative stress"/>
    <property type="evidence" value="ECO:0007669"/>
    <property type="project" value="TreeGrafter"/>
</dbReference>
<evidence type="ECO:0000256" key="5">
    <source>
        <dbReference type="ARBA" id="ARBA00030643"/>
    </source>
</evidence>
<dbReference type="OrthoDB" id="77405at2759"/>
<comment type="similarity">
    <text evidence="1">Belongs to the MsrA Met sulfoxide reductase family.</text>
</comment>
<evidence type="ECO:0000256" key="2">
    <source>
        <dbReference type="ARBA" id="ARBA00012502"/>
    </source>
</evidence>
<dbReference type="EC" id="1.8.4.11" evidence="2"/>
<dbReference type="PANTHER" id="PTHR42799">
    <property type="entry name" value="MITOCHONDRIAL PEPTIDE METHIONINE SULFOXIDE REDUCTASE"/>
    <property type="match status" value="1"/>
</dbReference>
<feature type="domain" description="Peptide methionine sulphoxide reductase MsrA" evidence="6">
    <location>
        <begin position="28"/>
        <end position="153"/>
    </location>
</feature>
<dbReference type="AlphaFoldDB" id="A0A8J2LMD1"/>
<keyword evidence="9" id="KW-1185">Reference proteome</keyword>
<dbReference type="InterPro" id="IPR050162">
    <property type="entry name" value="MsrA_MetSO_reductase"/>
</dbReference>
<dbReference type="GO" id="GO:0008113">
    <property type="term" value="F:peptide-methionine (S)-S-oxide reductase activity"/>
    <property type="evidence" value="ECO:0007669"/>
    <property type="project" value="UniProtKB-EC"/>
</dbReference>
<evidence type="ECO:0000256" key="3">
    <source>
        <dbReference type="ARBA" id="ARBA00023002"/>
    </source>
</evidence>
<dbReference type="Pfam" id="PF01625">
    <property type="entry name" value="PMSR"/>
    <property type="match status" value="1"/>
</dbReference>
<keyword evidence="3" id="KW-0560">Oxidoreductase</keyword>